<keyword evidence="2" id="KW-0560">Oxidoreductase</keyword>
<proteinExistence type="predicted"/>
<dbReference type="Pfam" id="PF01593">
    <property type="entry name" value="Amino_oxidase"/>
    <property type="match status" value="1"/>
</dbReference>
<dbReference type="InterPro" id="IPR002937">
    <property type="entry name" value="Amino_oxidase"/>
</dbReference>
<dbReference type="SUPFAM" id="SSF51905">
    <property type="entry name" value="FAD/NAD(P)-binding domain"/>
    <property type="match status" value="1"/>
</dbReference>
<evidence type="ECO:0000259" key="1">
    <source>
        <dbReference type="Pfam" id="PF01593"/>
    </source>
</evidence>
<organism evidence="2 3">
    <name type="scientific">Undibacterium luofuense</name>
    <dbReference type="NCBI Taxonomy" id="2828733"/>
    <lineage>
        <taxon>Bacteria</taxon>
        <taxon>Pseudomonadati</taxon>
        <taxon>Pseudomonadota</taxon>
        <taxon>Betaproteobacteria</taxon>
        <taxon>Burkholderiales</taxon>
        <taxon>Oxalobacteraceae</taxon>
        <taxon>Undibacterium</taxon>
    </lineage>
</organism>
<dbReference type="Gene3D" id="3.50.50.60">
    <property type="entry name" value="FAD/NAD(P)-binding domain"/>
    <property type="match status" value="1"/>
</dbReference>
<dbReference type="InterPro" id="IPR036188">
    <property type="entry name" value="FAD/NAD-bd_sf"/>
</dbReference>
<accession>A0A941I734</accession>
<sequence length="447" mass="48537">MADHQQHIAVIGAGWAGCSAAVSLVRDGHRVSLFEAAPQAGGRARSVTVQQQTLDNGQHILLGAYHDTLQLIRSLGGDTAQLFLRLPLQMVYPPACDGMSLIAPKLPVPLHMAIGLLKASGLTLADKLALARFSSAAKWMGWRLHTDVSVNDLLVQFEQTERLVRLMWHPLCIAALNTPPERASANTFLAVLRDSLGAGRAASDMLIPRAPLGAILPELAIRYLQQQQMTVQTGMPVRALHRHGDHWSLSNAETTLPGEFDQVVIATDIRNCQRLLASVSDADTTSTLPDYQFEAITTVYLQYPATVRLDRAFYALPDHAASQHYGQFVFDRGWLDTQQAGLMAVVISAPSTLPETETLAALVAQQLATQTGIQALAQPLWHQVITEKRATWACTPGIRRPSQATGISGLWIAGDYTDAAYPATLESAVRSGKQLASLIRDSARQAR</sequence>
<reference evidence="2" key="1">
    <citation type="submission" date="2021-04" db="EMBL/GenBank/DDBJ databases">
        <title>novel species isolated from subtropical streams in China.</title>
        <authorList>
            <person name="Lu H."/>
        </authorList>
    </citation>
    <scope>NUCLEOTIDE SEQUENCE</scope>
    <source>
        <strain evidence="2">LFS511W</strain>
    </source>
</reference>
<dbReference type="PANTHER" id="PTHR42923">
    <property type="entry name" value="PROTOPORPHYRINOGEN OXIDASE"/>
    <property type="match status" value="1"/>
</dbReference>
<dbReference type="Proteomes" id="UP000680067">
    <property type="component" value="Unassembled WGS sequence"/>
</dbReference>
<gene>
    <name evidence="2" type="primary">hpnE</name>
    <name evidence="2" type="ORF">KDM89_14580</name>
</gene>
<dbReference type="NCBIfam" id="TIGR03467">
    <property type="entry name" value="HpnE"/>
    <property type="match status" value="1"/>
</dbReference>
<dbReference type="InterPro" id="IPR017830">
    <property type="entry name" value="SQase_HpnE"/>
</dbReference>
<dbReference type="RefSeq" id="WP_212688648.1">
    <property type="nucleotide sequence ID" value="NZ_JAGSPN010000011.1"/>
</dbReference>
<protein>
    <submittedName>
        <fullName evidence="2">Hydroxysqualene dehydroxylase HpnE</fullName>
        <ecNumber evidence="2">1.17.8.1</ecNumber>
    </submittedName>
</protein>
<keyword evidence="3" id="KW-1185">Reference proteome</keyword>
<feature type="domain" description="Amine oxidase" evidence="1">
    <location>
        <begin position="16"/>
        <end position="439"/>
    </location>
</feature>
<dbReference type="EC" id="1.17.8.1" evidence="2"/>
<comment type="caution">
    <text evidence="2">The sequence shown here is derived from an EMBL/GenBank/DDBJ whole genome shotgun (WGS) entry which is preliminary data.</text>
</comment>
<dbReference type="GO" id="GO:0016491">
    <property type="term" value="F:oxidoreductase activity"/>
    <property type="evidence" value="ECO:0007669"/>
    <property type="project" value="UniProtKB-KW"/>
</dbReference>
<dbReference type="EMBL" id="JAGSPN010000011">
    <property type="protein sequence ID" value="MBR7783371.1"/>
    <property type="molecule type" value="Genomic_DNA"/>
</dbReference>
<dbReference type="AlphaFoldDB" id="A0A941I734"/>
<dbReference type="PANTHER" id="PTHR42923:SF47">
    <property type="entry name" value="BLR3003 PROTEIN"/>
    <property type="match status" value="1"/>
</dbReference>
<evidence type="ECO:0000313" key="2">
    <source>
        <dbReference type="EMBL" id="MBR7783371.1"/>
    </source>
</evidence>
<dbReference type="InterPro" id="IPR050464">
    <property type="entry name" value="Zeta_carotene_desat/Oxidored"/>
</dbReference>
<name>A0A941I734_9BURK</name>
<evidence type="ECO:0000313" key="3">
    <source>
        <dbReference type="Proteomes" id="UP000680067"/>
    </source>
</evidence>